<proteinExistence type="predicted"/>
<name>A0ABP5G2L6_9ACTN</name>
<protein>
    <recommendedName>
        <fullName evidence="4">Cell wall synthesis protein Wag31</fullName>
    </recommendedName>
</protein>
<reference evidence="3" key="1">
    <citation type="journal article" date="2019" name="Int. J. Syst. Evol. Microbiol.">
        <title>The Global Catalogue of Microorganisms (GCM) 10K type strain sequencing project: providing services to taxonomists for standard genome sequencing and annotation.</title>
        <authorList>
            <consortium name="The Broad Institute Genomics Platform"/>
            <consortium name="The Broad Institute Genome Sequencing Center for Infectious Disease"/>
            <person name="Wu L."/>
            <person name="Ma J."/>
        </authorList>
    </citation>
    <scope>NUCLEOTIDE SEQUENCE [LARGE SCALE GENOMIC DNA]</scope>
    <source>
        <strain evidence="3">JCM 16014</strain>
    </source>
</reference>
<dbReference type="Gene3D" id="6.10.250.660">
    <property type="match status" value="1"/>
</dbReference>
<evidence type="ECO:0008006" key="4">
    <source>
        <dbReference type="Google" id="ProtNLM"/>
    </source>
</evidence>
<evidence type="ECO:0000313" key="3">
    <source>
        <dbReference type="Proteomes" id="UP001500751"/>
    </source>
</evidence>
<comment type="caution">
    <text evidence="2">The sequence shown here is derived from an EMBL/GenBank/DDBJ whole genome shotgun (WGS) entry which is preliminary data.</text>
</comment>
<dbReference type="EMBL" id="BAAAQN010000027">
    <property type="protein sequence ID" value="GAA2039074.1"/>
    <property type="molecule type" value="Genomic_DNA"/>
</dbReference>
<evidence type="ECO:0000256" key="1">
    <source>
        <dbReference type="SAM" id="MobiDB-lite"/>
    </source>
</evidence>
<gene>
    <name evidence="2" type="ORF">GCM10009839_46090</name>
</gene>
<feature type="region of interest" description="Disordered" evidence="1">
    <location>
        <begin position="1"/>
        <end position="22"/>
    </location>
</feature>
<dbReference type="Proteomes" id="UP001500751">
    <property type="component" value="Unassembled WGS sequence"/>
</dbReference>
<accession>A0ABP5G2L6</accession>
<keyword evidence="3" id="KW-1185">Reference proteome</keyword>
<organism evidence="2 3">
    <name type="scientific">Catenulispora yoronensis</name>
    <dbReference type="NCBI Taxonomy" id="450799"/>
    <lineage>
        <taxon>Bacteria</taxon>
        <taxon>Bacillati</taxon>
        <taxon>Actinomycetota</taxon>
        <taxon>Actinomycetes</taxon>
        <taxon>Catenulisporales</taxon>
        <taxon>Catenulisporaceae</taxon>
        <taxon>Catenulispora</taxon>
    </lineage>
</organism>
<feature type="compositionally biased region" description="Gly residues" evidence="1">
    <location>
        <begin position="91"/>
        <end position="100"/>
    </location>
</feature>
<feature type="region of interest" description="Disordered" evidence="1">
    <location>
        <begin position="83"/>
        <end position="104"/>
    </location>
</feature>
<sequence>MSFSDYEGGGAAARRPERLTAEQVDGWEFARAGITHRGYDEESVLRFKRRVLAELQAAGQVESELRQRNDELAGQLRATYSVGDPTAPGALGPGGPGAPGGSSAAVTAGAAAAATAFAPEQRVTAAAVNAISMAQRQAEEQIRAAEEYVRNVTEYARNQYQVTVNEGHRQGLLAAESAFQRRSEQLSSSLKQLESQLEFLKAFGVAFGVQVEGALEKAREEVHGMIGSIHAAYDALSRTSVPAAHGVPAAAGGGAVLPRMA</sequence>
<evidence type="ECO:0000313" key="2">
    <source>
        <dbReference type="EMBL" id="GAA2039074.1"/>
    </source>
</evidence>
<dbReference type="RefSeq" id="WP_344667707.1">
    <property type="nucleotide sequence ID" value="NZ_BAAAQN010000027.1"/>
</dbReference>